<dbReference type="RefSeq" id="WP_119430712.1">
    <property type="nucleotide sequence ID" value="NZ_QWGE01000001.1"/>
</dbReference>
<dbReference type="OrthoDB" id="9805728at2"/>
<evidence type="ECO:0000313" key="3">
    <source>
        <dbReference type="Proteomes" id="UP000266005"/>
    </source>
</evidence>
<dbReference type="SUPFAM" id="SSF56281">
    <property type="entry name" value="Metallo-hydrolase/oxidoreductase"/>
    <property type="match status" value="1"/>
</dbReference>
<dbReference type="PANTHER" id="PTHR15032:SF4">
    <property type="entry name" value="N-ACYL-PHOSPHATIDYLETHANOLAMINE-HYDROLYZING PHOSPHOLIPASE D"/>
    <property type="match status" value="1"/>
</dbReference>
<dbReference type="Proteomes" id="UP000266005">
    <property type="component" value="Unassembled WGS sequence"/>
</dbReference>
<feature type="domain" description="Metallo-beta-lactamase" evidence="1">
    <location>
        <begin position="101"/>
        <end position="294"/>
    </location>
</feature>
<evidence type="ECO:0000259" key="1">
    <source>
        <dbReference type="Pfam" id="PF12706"/>
    </source>
</evidence>
<dbReference type="InterPro" id="IPR036866">
    <property type="entry name" value="RibonucZ/Hydroxyglut_hydro"/>
</dbReference>
<dbReference type="AlphaFoldDB" id="A0A399SGX1"/>
<dbReference type="Gene3D" id="3.60.15.10">
    <property type="entry name" value="Ribonuclease Z/Hydroxyacylglutathione hydrolase-like"/>
    <property type="match status" value="1"/>
</dbReference>
<gene>
    <name evidence="2" type="ORF">D1627_02995</name>
</gene>
<proteinExistence type="predicted"/>
<organism evidence="2 3">
    <name type="scientific">Pontibacter oryzae</name>
    <dbReference type="NCBI Taxonomy" id="2304593"/>
    <lineage>
        <taxon>Bacteria</taxon>
        <taxon>Pseudomonadati</taxon>
        <taxon>Bacteroidota</taxon>
        <taxon>Cytophagia</taxon>
        <taxon>Cytophagales</taxon>
        <taxon>Hymenobacteraceae</taxon>
        <taxon>Pontibacter</taxon>
    </lineage>
</organism>
<dbReference type="PANTHER" id="PTHR15032">
    <property type="entry name" value="N-ACYL-PHOSPHATIDYLETHANOLAMINE-HYDROLYZING PHOSPHOLIPASE D"/>
    <property type="match status" value="1"/>
</dbReference>
<dbReference type="EMBL" id="QWGE01000001">
    <property type="protein sequence ID" value="RIJ42830.1"/>
    <property type="molecule type" value="Genomic_DNA"/>
</dbReference>
<dbReference type="GO" id="GO:0008270">
    <property type="term" value="F:zinc ion binding"/>
    <property type="evidence" value="ECO:0007669"/>
    <property type="project" value="InterPro"/>
</dbReference>
<reference evidence="3" key="1">
    <citation type="submission" date="2018-08" db="EMBL/GenBank/DDBJ databases">
        <title>Mucilaginibacter sp. MYSH2.</title>
        <authorList>
            <person name="Seo T."/>
        </authorList>
    </citation>
    <scope>NUCLEOTIDE SEQUENCE [LARGE SCALE GENOMIC DNA]</scope>
    <source>
        <strain evidence="3">KIRAN</strain>
    </source>
</reference>
<dbReference type="InterPro" id="IPR024884">
    <property type="entry name" value="NAPE-PLD"/>
</dbReference>
<accession>A0A399SGX1</accession>
<name>A0A399SGX1_9BACT</name>
<dbReference type="GO" id="GO:0070290">
    <property type="term" value="F:N-acylphosphatidylethanolamine-specific phospholipase D activity"/>
    <property type="evidence" value="ECO:0007669"/>
    <property type="project" value="InterPro"/>
</dbReference>
<keyword evidence="3" id="KW-1185">Reference proteome</keyword>
<evidence type="ECO:0000313" key="2">
    <source>
        <dbReference type="EMBL" id="RIJ42830.1"/>
    </source>
</evidence>
<dbReference type="Pfam" id="PF12706">
    <property type="entry name" value="Lactamase_B_2"/>
    <property type="match status" value="1"/>
</dbReference>
<dbReference type="InterPro" id="IPR001279">
    <property type="entry name" value="Metallo-B-lactamas"/>
</dbReference>
<dbReference type="PIRSF" id="PIRSF038896">
    <property type="entry name" value="NAPE-PLD"/>
    <property type="match status" value="1"/>
</dbReference>
<protein>
    <recommendedName>
        <fullName evidence="1">Metallo-beta-lactamase domain-containing protein</fullName>
    </recommendedName>
</protein>
<sequence>MKQRNNHIRHVKNDRLATIKPGYKGNKTIKGQFANGEELYNPDFTNVIRWQFTQNPQRQEKKQDTYTPPVQQGLDFIHDDKDMVVWLGHASFFIRLQGITFLTDPAFFDISFMKRKVGLPCQPEALRNINFILLSHGHRDHLDKKSIQTVFSSNPQVKALAPLQAGNLLRGIEPQLPYQEAGWFQKYDLVPDHLEVYFMPASHWHRRGVTDVNKVLWGSFVIKTPTMALYFAGDSAFAPHFAEIEDLLGPMDVCLMPVGAYKPSFLMSKSHMNPHEAVKAYNHLRGGMFIPMHYGTFDLSDEPASEPVRLLEQIAATGALQGLRIPAIGEPVLLHDFA</sequence>
<comment type="caution">
    <text evidence="2">The sequence shown here is derived from an EMBL/GenBank/DDBJ whole genome shotgun (WGS) entry which is preliminary data.</text>
</comment>
<dbReference type="GO" id="GO:0005737">
    <property type="term" value="C:cytoplasm"/>
    <property type="evidence" value="ECO:0007669"/>
    <property type="project" value="TreeGrafter"/>
</dbReference>